<dbReference type="AlphaFoldDB" id="A0A816QY52"/>
<organism evidence="2 4">
    <name type="scientific">Rotaria magnacalcarata</name>
    <dbReference type="NCBI Taxonomy" id="392030"/>
    <lineage>
        <taxon>Eukaryota</taxon>
        <taxon>Metazoa</taxon>
        <taxon>Spiralia</taxon>
        <taxon>Gnathifera</taxon>
        <taxon>Rotifera</taxon>
        <taxon>Eurotatoria</taxon>
        <taxon>Bdelloidea</taxon>
        <taxon>Philodinida</taxon>
        <taxon>Philodinidae</taxon>
        <taxon>Rotaria</taxon>
    </lineage>
</organism>
<sequence>MFRFTIESLFITHADTKLNTIGHMLNENSVGNHHHPLFNPRLDRGSKATSTSTAAAAASTASSTGSSNKGQQIISSPSSTPKCYHRPWNELRHLKSIWTDTNLNGVQSQQHRTAIQAVHLANRMQHLHMIPDPINVCTRPLLVNISPSNTVSLQHEISAEDRLIERFKDVMNEFFSRPYRQYSYHTNMRWSIDHCEQIRFSVIVSIKKP</sequence>
<comment type="caution">
    <text evidence="2">The sequence shown here is derived from an EMBL/GenBank/DDBJ whole genome shotgun (WGS) entry which is preliminary data.</text>
</comment>
<reference evidence="2" key="1">
    <citation type="submission" date="2021-02" db="EMBL/GenBank/DDBJ databases">
        <authorList>
            <person name="Nowell W R."/>
        </authorList>
    </citation>
    <scope>NUCLEOTIDE SEQUENCE</scope>
</reference>
<dbReference type="EMBL" id="CAJNRE010007490">
    <property type="protein sequence ID" value="CAF2065720.1"/>
    <property type="molecule type" value="Genomic_DNA"/>
</dbReference>
<protein>
    <submittedName>
        <fullName evidence="2">Uncharacterized protein</fullName>
    </submittedName>
</protein>
<evidence type="ECO:0000313" key="3">
    <source>
        <dbReference type="EMBL" id="CAF5197762.1"/>
    </source>
</evidence>
<gene>
    <name evidence="2" type="ORF">MBJ925_LOCUS15746</name>
    <name evidence="3" type="ORF">SMN809_LOCUS74591</name>
</gene>
<name>A0A816QY52_9BILA</name>
<feature type="compositionally biased region" description="Low complexity" evidence="1">
    <location>
        <begin position="48"/>
        <end position="67"/>
    </location>
</feature>
<accession>A0A816QY52</accession>
<feature type="region of interest" description="Disordered" evidence="1">
    <location>
        <begin position="32"/>
        <end position="81"/>
    </location>
</feature>
<dbReference type="Proteomes" id="UP000676336">
    <property type="component" value="Unassembled WGS sequence"/>
</dbReference>
<evidence type="ECO:0000256" key="1">
    <source>
        <dbReference type="SAM" id="MobiDB-lite"/>
    </source>
</evidence>
<dbReference type="Proteomes" id="UP000663824">
    <property type="component" value="Unassembled WGS sequence"/>
</dbReference>
<evidence type="ECO:0000313" key="4">
    <source>
        <dbReference type="Proteomes" id="UP000663824"/>
    </source>
</evidence>
<feature type="compositionally biased region" description="Polar residues" evidence="1">
    <location>
        <begin position="68"/>
        <end position="81"/>
    </location>
</feature>
<evidence type="ECO:0000313" key="2">
    <source>
        <dbReference type="EMBL" id="CAF2065720.1"/>
    </source>
</evidence>
<proteinExistence type="predicted"/>
<dbReference type="EMBL" id="CAJOBI010330491">
    <property type="protein sequence ID" value="CAF5197762.1"/>
    <property type="molecule type" value="Genomic_DNA"/>
</dbReference>